<protein>
    <recommendedName>
        <fullName evidence="8">BZIP domain-containing protein</fullName>
    </recommendedName>
</protein>
<feature type="region of interest" description="Disordered" evidence="5">
    <location>
        <begin position="379"/>
        <end position="409"/>
    </location>
</feature>
<dbReference type="VEuPathDB" id="FungiDB:KRP23_150"/>
<dbReference type="VEuPathDB" id="FungiDB:KRP22_10261"/>
<evidence type="ECO:0000313" key="6">
    <source>
        <dbReference type="EnsemblProtists" id="Phyra95001"/>
    </source>
</evidence>
<dbReference type="CDD" id="cd14686">
    <property type="entry name" value="bZIP"/>
    <property type="match status" value="1"/>
</dbReference>
<reference evidence="7" key="1">
    <citation type="journal article" date="2006" name="Science">
        <title>Phytophthora genome sequences uncover evolutionary origins and mechanisms of pathogenesis.</title>
        <authorList>
            <person name="Tyler B.M."/>
            <person name="Tripathy S."/>
            <person name="Zhang X."/>
            <person name="Dehal P."/>
            <person name="Jiang R.H."/>
            <person name="Aerts A."/>
            <person name="Arredondo F.D."/>
            <person name="Baxter L."/>
            <person name="Bensasson D."/>
            <person name="Beynon J.L."/>
            <person name="Chapman J."/>
            <person name="Damasceno C.M."/>
            <person name="Dorrance A.E."/>
            <person name="Dou D."/>
            <person name="Dickerman A.W."/>
            <person name="Dubchak I.L."/>
            <person name="Garbelotto M."/>
            <person name="Gijzen M."/>
            <person name="Gordon S.G."/>
            <person name="Govers F."/>
            <person name="Grunwald N.J."/>
            <person name="Huang W."/>
            <person name="Ivors K.L."/>
            <person name="Jones R.W."/>
            <person name="Kamoun S."/>
            <person name="Krampis K."/>
            <person name="Lamour K.H."/>
            <person name="Lee M.K."/>
            <person name="McDonald W.H."/>
            <person name="Medina M."/>
            <person name="Meijer H.J."/>
            <person name="Nordberg E.K."/>
            <person name="Maclean D.J."/>
            <person name="Ospina-Giraldo M.D."/>
            <person name="Morris P.F."/>
            <person name="Phuntumart V."/>
            <person name="Putnam N.H."/>
            <person name="Rash S."/>
            <person name="Rose J.K."/>
            <person name="Sakihama Y."/>
            <person name="Salamov A.A."/>
            <person name="Savidor A."/>
            <person name="Scheuring C.F."/>
            <person name="Smith B.M."/>
            <person name="Sobral B.W."/>
            <person name="Terry A."/>
            <person name="Torto-Alalibo T.A."/>
            <person name="Win J."/>
            <person name="Xu Z."/>
            <person name="Zhang H."/>
            <person name="Grigoriev I.V."/>
            <person name="Rokhsar D.S."/>
            <person name="Boore J.L."/>
        </authorList>
    </citation>
    <scope>NUCLEOTIDE SEQUENCE [LARGE SCALE GENOMIC DNA]</scope>
    <source>
        <strain evidence="7">Pr102</strain>
    </source>
</reference>
<evidence type="ECO:0000313" key="7">
    <source>
        <dbReference type="Proteomes" id="UP000005238"/>
    </source>
</evidence>
<dbReference type="VEuPathDB" id="FungiDB:KRP22_10260"/>
<dbReference type="PANTHER" id="PTHR45764:SF80">
    <property type="entry name" value="BZIP DOMAIN-CONTAINING PROTEIN"/>
    <property type="match status" value="1"/>
</dbReference>
<evidence type="ECO:0000256" key="3">
    <source>
        <dbReference type="ARBA" id="ARBA00023163"/>
    </source>
</evidence>
<evidence type="ECO:0008006" key="8">
    <source>
        <dbReference type="Google" id="ProtNLM"/>
    </source>
</evidence>
<dbReference type="GO" id="GO:0003677">
    <property type="term" value="F:DNA binding"/>
    <property type="evidence" value="ECO:0007669"/>
    <property type="project" value="UniProtKB-KW"/>
</dbReference>
<dbReference type="PANTHER" id="PTHR45764">
    <property type="entry name" value="BZIP TRANSCRIPTION FACTOR 44"/>
    <property type="match status" value="1"/>
</dbReference>
<feature type="region of interest" description="Disordered" evidence="5">
    <location>
        <begin position="516"/>
        <end position="535"/>
    </location>
</feature>
<evidence type="ECO:0000256" key="4">
    <source>
        <dbReference type="ARBA" id="ARBA00023242"/>
    </source>
</evidence>
<sequence>MADQCSTSPSSGDDTPIAPTISSMWLNWKNPHAVLDLCNESESGSALEMRRQKNRESMRRSRQRQRDQLQLLRDAVNDLEQHDRSNSDKYAKAVELSKQLGAENLYLKASIQYQASWKLELRRVMETTVTLDEFTASASAPPSPFPFTLQFLNAQEAESVFGFHPITERDVKDLILQNSRTTQRDVHRSELFGWDLWRRVRGSDMEFVFTKKFPSLSVAEVMHKAWVNEMRLEGAQMVKYDVQRLEMLQEVHSNAYVMGREVCSPDEKPTTADIGDLSAAGFVIGTQSLNPSDNSGAKLLPERAGIDPSARLLWADLAHSIEMLQVSDRATGEHKYVQVRWSGRNNYGSTFDAHRNAADMVTTLMRWELGTIAPAIQLIPNSDSDESEGQPALASMKREDVTTPTPSIDWQSDADALLESIDDVTWDELRGLSPPQTPVEVIRGASPIQSPAGHVLTLRSSTGSRIGGDEQEPLTSLMDGMDAFGAMPMMDTPLSWSRLGSAQVLDCGEAPHVSAMERRRQKNRDCMRRARQKQRDEMDNMKLTVARLEKQYAEALVGVASGYAEAVEVTRRLGAENLYLKAEIQQQAAWKLNLSRVLQSCHEMEGPRWAQQFQQPSLGGEAVLRMRLDERDQFEAADEFGFHPLSDLGLTQVILDNHRTISRVQSQLLIPSSSDSDFGARTRRMQTFGWEMVQRVHGNIMESVFTKRFYGLNVAELMQKTWANDMRLGEFKKVKGETSRLEVLQQVNPNAYVLCRDVMSPTEDISTFRSVFRIPASRAASAPTGIDASAPSTPPQYADSDSDCEELMLEATGYVLGTQSIDTDYSRNPRPEDIRNKVAWAHLSLSIEFLNVVNPVTGEEYQQLRWSARTDYCGPQHAQRNASDMMQGLLRWELLVIAPALNLFSLSLE</sequence>
<keyword evidence="3" id="KW-0804">Transcription</keyword>
<evidence type="ECO:0000256" key="2">
    <source>
        <dbReference type="ARBA" id="ARBA00023125"/>
    </source>
</evidence>
<organism evidence="6 7">
    <name type="scientific">Phytophthora ramorum</name>
    <name type="common">Sudden oak death agent</name>
    <dbReference type="NCBI Taxonomy" id="164328"/>
    <lineage>
        <taxon>Eukaryota</taxon>
        <taxon>Sar</taxon>
        <taxon>Stramenopiles</taxon>
        <taxon>Oomycota</taxon>
        <taxon>Peronosporomycetes</taxon>
        <taxon>Peronosporales</taxon>
        <taxon>Peronosporaceae</taxon>
        <taxon>Phytophthora</taxon>
    </lineage>
</organism>
<dbReference type="EMBL" id="DS566025">
    <property type="status" value="NOT_ANNOTATED_CDS"/>
    <property type="molecule type" value="Genomic_DNA"/>
</dbReference>
<accession>H3HCB5</accession>
<dbReference type="EnsemblProtists" id="Phyra95001">
    <property type="protein sequence ID" value="Phyra95001"/>
    <property type="gene ID" value="Phyra95001"/>
</dbReference>
<keyword evidence="2" id="KW-0238">DNA-binding</keyword>
<keyword evidence="4" id="KW-0539">Nucleus</keyword>
<keyword evidence="1" id="KW-0805">Transcription regulation</keyword>
<feature type="region of interest" description="Disordered" evidence="5">
    <location>
        <begin position="42"/>
        <end position="67"/>
    </location>
</feature>
<dbReference type="Proteomes" id="UP000005238">
    <property type="component" value="Unassembled WGS sequence"/>
</dbReference>
<feature type="compositionally biased region" description="Basic and acidic residues" evidence="5">
    <location>
        <begin position="48"/>
        <end position="67"/>
    </location>
</feature>
<dbReference type="AlphaFoldDB" id="H3HCB5"/>
<evidence type="ECO:0000256" key="5">
    <source>
        <dbReference type="SAM" id="MobiDB-lite"/>
    </source>
</evidence>
<name>H3HCB5_PHYRM</name>
<evidence type="ECO:0000256" key="1">
    <source>
        <dbReference type="ARBA" id="ARBA00023015"/>
    </source>
</evidence>
<reference evidence="6" key="2">
    <citation type="submission" date="2015-06" db="UniProtKB">
        <authorList>
            <consortium name="EnsemblProtists"/>
        </authorList>
    </citation>
    <scope>IDENTIFICATION</scope>
    <source>
        <strain evidence="6">Pr102</strain>
    </source>
</reference>
<dbReference type="InParanoid" id="H3HCB5"/>
<dbReference type="VEuPathDB" id="FungiDB:KRP23_149"/>
<dbReference type="eggNOG" id="ENOG502SJ1D">
    <property type="taxonomic scope" value="Eukaryota"/>
</dbReference>
<dbReference type="HOGENOM" id="CLU_292653_0_0_1"/>
<proteinExistence type="predicted"/>
<keyword evidence="7" id="KW-1185">Reference proteome</keyword>